<name>A0ABT2TCJ3_9FIRM</name>
<reference evidence="4 5" key="1">
    <citation type="journal article" date="2021" name="ISME Commun">
        <title>Automated analysis of genomic sequences facilitates high-throughput and comprehensive description of bacteria.</title>
        <authorList>
            <person name="Hitch T.C.A."/>
        </authorList>
    </citation>
    <scope>NUCLEOTIDE SEQUENCE [LARGE SCALE GENOMIC DNA]</scope>
    <source>
        <strain evidence="4 5">H2_18</strain>
    </source>
</reference>
<gene>
    <name evidence="4" type="ORF">OCV51_10075</name>
</gene>
<dbReference type="RefSeq" id="WP_059066127.1">
    <property type="nucleotide sequence ID" value="NZ_JAOQJX010000015.1"/>
</dbReference>
<keyword evidence="1" id="KW-0285">Flavoprotein</keyword>
<dbReference type="InterPro" id="IPR029039">
    <property type="entry name" value="Flavoprotein-like_sf"/>
</dbReference>
<dbReference type="Pfam" id="PF03358">
    <property type="entry name" value="FMN_red"/>
    <property type="match status" value="1"/>
</dbReference>
<dbReference type="PANTHER" id="PTHR43278">
    <property type="entry name" value="NAD(P)H-DEPENDENT FMN-CONTAINING OXIDOREDUCTASE YWQN-RELATED"/>
    <property type="match status" value="1"/>
</dbReference>
<dbReference type="EMBL" id="JAOQJX010000015">
    <property type="protein sequence ID" value="MCU6747994.1"/>
    <property type="molecule type" value="Genomic_DNA"/>
</dbReference>
<evidence type="ECO:0000313" key="4">
    <source>
        <dbReference type="EMBL" id="MCU6747994.1"/>
    </source>
</evidence>
<sequence length="206" mass="22231">MKVLMINGSPNEKGCTYTALEVVAEALAAENVNSEIVQVGRNCVKGCIGCGACSESHRCVFDGGIVNEILDKMEDSDALIVGTPVYFASPTGSLVSVLDRIFMAGNRFALKPAAAVATARRAGMTSSIDVIHRYFNLVGMPVVSSNYYNMIFGRTPEELLKDEEGVQTMRLLGKNMAWMLKCIEAGKAAGVAQPLPEKKVKMTFIR</sequence>
<dbReference type="InterPro" id="IPR051796">
    <property type="entry name" value="ISF_SsuE-like"/>
</dbReference>
<dbReference type="InterPro" id="IPR005025">
    <property type="entry name" value="FMN_Rdtase-like_dom"/>
</dbReference>
<protein>
    <submittedName>
        <fullName evidence="4">Flavodoxin family protein</fullName>
    </submittedName>
</protein>
<feature type="domain" description="NADPH-dependent FMN reductase-like" evidence="3">
    <location>
        <begin position="1"/>
        <end position="150"/>
    </location>
</feature>
<dbReference type="Proteomes" id="UP001652394">
    <property type="component" value="Unassembled WGS sequence"/>
</dbReference>
<dbReference type="Gene3D" id="3.40.50.360">
    <property type="match status" value="1"/>
</dbReference>
<accession>A0ABT2TCJ3</accession>
<keyword evidence="5" id="KW-1185">Reference proteome</keyword>
<dbReference type="SUPFAM" id="SSF52218">
    <property type="entry name" value="Flavoproteins"/>
    <property type="match status" value="1"/>
</dbReference>
<organism evidence="4 5">
    <name type="scientific">Faecalicatena acetigenes</name>
    <dbReference type="NCBI Taxonomy" id="2981790"/>
    <lineage>
        <taxon>Bacteria</taxon>
        <taxon>Bacillati</taxon>
        <taxon>Bacillota</taxon>
        <taxon>Clostridia</taxon>
        <taxon>Lachnospirales</taxon>
        <taxon>Lachnospiraceae</taxon>
        <taxon>Faecalicatena</taxon>
    </lineage>
</organism>
<comment type="caution">
    <text evidence="4">The sequence shown here is derived from an EMBL/GenBank/DDBJ whole genome shotgun (WGS) entry which is preliminary data.</text>
</comment>
<evidence type="ECO:0000256" key="2">
    <source>
        <dbReference type="ARBA" id="ARBA00022643"/>
    </source>
</evidence>
<dbReference type="PANTHER" id="PTHR43278:SF4">
    <property type="entry name" value="NAD(P)H-DEPENDENT FMN-CONTAINING OXIDOREDUCTASE YWQN-RELATED"/>
    <property type="match status" value="1"/>
</dbReference>
<keyword evidence="2" id="KW-0288">FMN</keyword>
<evidence type="ECO:0000313" key="5">
    <source>
        <dbReference type="Proteomes" id="UP001652394"/>
    </source>
</evidence>
<evidence type="ECO:0000259" key="3">
    <source>
        <dbReference type="Pfam" id="PF03358"/>
    </source>
</evidence>
<evidence type="ECO:0000256" key="1">
    <source>
        <dbReference type="ARBA" id="ARBA00022630"/>
    </source>
</evidence>
<proteinExistence type="predicted"/>